<feature type="compositionally biased region" description="Basic and acidic residues" evidence="1">
    <location>
        <begin position="99"/>
        <end position="119"/>
    </location>
</feature>
<gene>
    <name evidence="2" type="ORF">EGW08_008767</name>
</gene>
<proteinExistence type="predicted"/>
<feature type="non-terminal residue" evidence="2">
    <location>
        <position position="557"/>
    </location>
</feature>
<sequence>PAKARTTSRVEFTDHAREQQKEEEARQRRERAKEAVPFGKKRKDVGYTAPKFFTVQKRSRRVTVARDPFSTDRQLNVPRGGAFQLKKSDRKTTQFQEFGKGDRNWTAPKKFEVKAREKNPTQFWSPPPAKSATDDARRRRRRREGSDSPGRRQKGRESSTDSGLGTGDKEGDDGTSTDEKAPLSGGGDGEDKPEVVTAEEGEGDVTDSPQKPRRREIVKKTRGEKQAATPPQSPKRLPSPPVFKRRVSPPPTPPSPPESPALPEAPLPQLDLDLPTVPDLPELQDREPEKRKQKLKFTVEPPPQLQTQDIPKKRRAAPKVRIIPKNLSRPRKSRPAEAPVTSEEMQNIQDPLDFLAKYCIINPDRIPFYEIIFESTVAEQTPRYSKSPAKDSQPNEQSQEENPTEDGPGEDGKKKSGSSKSRKSSKKSKPGDTNPDIRPGLFAADRGMYLDKPVMTLEEQHLEKLIYTLDLLQDKMTTLGSQLADLDVQRTRFIATKARFLFPEVTAPDYFPKLKKKKKGKKGKKEATMDLPTRKLGPHDITDDVICARLDDKMMNE</sequence>
<feature type="compositionally biased region" description="Basic and acidic residues" evidence="1">
    <location>
        <begin position="144"/>
        <end position="159"/>
    </location>
</feature>
<feature type="region of interest" description="Disordered" evidence="1">
    <location>
        <begin position="379"/>
        <end position="440"/>
    </location>
</feature>
<evidence type="ECO:0000313" key="2">
    <source>
        <dbReference type="EMBL" id="RUS83451.1"/>
    </source>
</evidence>
<dbReference type="Proteomes" id="UP000271974">
    <property type="component" value="Unassembled WGS sequence"/>
</dbReference>
<comment type="caution">
    <text evidence="2">The sequence shown here is derived from an EMBL/GenBank/DDBJ whole genome shotgun (WGS) entry which is preliminary data.</text>
</comment>
<reference evidence="2 3" key="1">
    <citation type="submission" date="2019-01" db="EMBL/GenBank/DDBJ databases">
        <title>A draft genome assembly of the solar-powered sea slug Elysia chlorotica.</title>
        <authorList>
            <person name="Cai H."/>
            <person name="Li Q."/>
            <person name="Fang X."/>
            <person name="Li J."/>
            <person name="Curtis N.E."/>
            <person name="Altenburger A."/>
            <person name="Shibata T."/>
            <person name="Feng M."/>
            <person name="Maeda T."/>
            <person name="Schwartz J.A."/>
            <person name="Shigenobu S."/>
            <person name="Lundholm N."/>
            <person name="Nishiyama T."/>
            <person name="Yang H."/>
            <person name="Hasebe M."/>
            <person name="Li S."/>
            <person name="Pierce S.K."/>
            <person name="Wang J."/>
        </authorList>
    </citation>
    <scope>NUCLEOTIDE SEQUENCE [LARGE SCALE GENOMIC DNA]</scope>
    <source>
        <strain evidence="2">EC2010</strain>
        <tissue evidence="2">Whole organism of an adult</tissue>
    </source>
</reference>
<feature type="region of interest" description="Disordered" evidence="1">
    <location>
        <begin position="1"/>
        <end position="42"/>
    </location>
</feature>
<protein>
    <submittedName>
        <fullName evidence="2">Uncharacterized protein</fullName>
    </submittedName>
</protein>
<feature type="compositionally biased region" description="Basic and acidic residues" evidence="1">
    <location>
        <begin position="11"/>
        <end position="34"/>
    </location>
</feature>
<feature type="compositionally biased region" description="Polar residues" evidence="1">
    <location>
        <begin position="379"/>
        <end position="397"/>
    </location>
</feature>
<evidence type="ECO:0000256" key="1">
    <source>
        <dbReference type="SAM" id="MobiDB-lite"/>
    </source>
</evidence>
<feature type="compositionally biased region" description="Pro residues" evidence="1">
    <location>
        <begin position="248"/>
        <end position="266"/>
    </location>
</feature>
<feature type="compositionally biased region" description="Acidic residues" evidence="1">
    <location>
        <begin position="398"/>
        <end position="409"/>
    </location>
</feature>
<feature type="compositionally biased region" description="Basic residues" evidence="1">
    <location>
        <begin position="415"/>
        <end position="428"/>
    </location>
</feature>
<feature type="compositionally biased region" description="Pro residues" evidence="1">
    <location>
        <begin position="231"/>
        <end position="241"/>
    </location>
</feature>
<feature type="compositionally biased region" description="Polar residues" evidence="1">
    <location>
        <begin position="1"/>
        <end position="10"/>
    </location>
</feature>
<evidence type="ECO:0000313" key="3">
    <source>
        <dbReference type="Proteomes" id="UP000271974"/>
    </source>
</evidence>
<accession>A0A3S1BGI8</accession>
<feature type="region of interest" description="Disordered" evidence="1">
    <location>
        <begin position="516"/>
        <end position="536"/>
    </location>
</feature>
<feature type="compositionally biased region" description="Low complexity" evidence="1">
    <location>
        <begin position="267"/>
        <end position="281"/>
    </location>
</feature>
<dbReference type="EMBL" id="RQTK01000242">
    <property type="protein sequence ID" value="RUS83451.1"/>
    <property type="molecule type" value="Genomic_DNA"/>
</dbReference>
<dbReference type="AlphaFoldDB" id="A0A3S1BGI8"/>
<dbReference type="OrthoDB" id="6153165at2759"/>
<organism evidence="2 3">
    <name type="scientific">Elysia chlorotica</name>
    <name type="common">Eastern emerald elysia</name>
    <name type="synonym">Sea slug</name>
    <dbReference type="NCBI Taxonomy" id="188477"/>
    <lineage>
        <taxon>Eukaryota</taxon>
        <taxon>Metazoa</taxon>
        <taxon>Spiralia</taxon>
        <taxon>Lophotrochozoa</taxon>
        <taxon>Mollusca</taxon>
        <taxon>Gastropoda</taxon>
        <taxon>Heterobranchia</taxon>
        <taxon>Euthyneura</taxon>
        <taxon>Panpulmonata</taxon>
        <taxon>Sacoglossa</taxon>
        <taxon>Placobranchoidea</taxon>
        <taxon>Plakobranchidae</taxon>
        <taxon>Elysia</taxon>
    </lineage>
</organism>
<feature type="region of interest" description="Disordered" evidence="1">
    <location>
        <begin position="67"/>
        <end position="346"/>
    </location>
</feature>
<feature type="non-terminal residue" evidence="2">
    <location>
        <position position="1"/>
    </location>
</feature>
<name>A0A3S1BGI8_ELYCH</name>
<keyword evidence="3" id="KW-1185">Reference proteome</keyword>